<sequence>MNLRKASTTSYRYSQVKKTKVVCHQKKAFVLTWRMIYGMDLKLFRMQECIESYVLLLHNIAIFYLDSRNAETYL</sequence>
<reference evidence="1" key="2">
    <citation type="journal article" date="2015" name="Data Brief">
        <title>Shoot transcriptome of the giant reed, Arundo donax.</title>
        <authorList>
            <person name="Barrero R.A."/>
            <person name="Guerrero F.D."/>
            <person name="Moolhuijzen P."/>
            <person name="Goolsby J.A."/>
            <person name="Tidwell J."/>
            <person name="Bellgard S.E."/>
            <person name="Bellgard M.I."/>
        </authorList>
    </citation>
    <scope>NUCLEOTIDE SEQUENCE</scope>
    <source>
        <tissue evidence="1">Shoot tissue taken approximately 20 cm above the soil surface</tissue>
    </source>
</reference>
<dbReference type="AlphaFoldDB" id="A0A0A9HJN2"/>
<proteinExistence type="predicted"/>
<evidence type="ECO:0000313" key="1">
    <source>
        <dbReference type="EMBL" id="JAE36967.1"/>
    </source>
</evidence>
<accession>A0A0A9HJN2</accession>
<organism evidence="1">
    <name type="scientific">Arundo donax</name>
    <name type="common">Giant reed</name>
    <name type="synonym">Donax arundinaceus</name>
    <dbReference type="NCBI Taxonomy" id="35708"/>
    <lineage>
        <taxon>Eukaryota</taxon>
        <taxon>Viridiplantae</taxon>
        <taxon>Streptophyta</taxon>
        <taxon>Embryophyta</taxon>
        <taxon>Tracheophyta</taxon>
        <taxon>Spermatophyta</taxon>
        <taxon>Magnoliopsida</taxon>
        <taxon>Liliopsida</taxon>
        <taxon>Poales</taxon>
        <taxon>Poaceae</taxon>
        <taxon>PACMAD clade</taxon>
        <taxon>Arundinoideae</taxon>
        <taxon>Arundineae</taxon>
        <taxon>Arundo</taxon>
    </lineage>
</organism>
<protein>
    <submittedName>
        <fullName evidence="1">Uncharacterized protein</fullName>
    </submittedName>
</protein>
<dbReference type="EMBL" id="GBRH01160929">
    <property type="protein sequence ID" value="JAE36967.1"/>
    <property type="molecule type" value="Transcribed_RNA"/>
</dbReference>
<name>A0A0A9HJN2_ARUDO</name>
<reference evidence="1" key="1">
    <citation type="submission" date="2014-09" db="EMBL/GenBank/DDBJ databases">
        <authorList>
            <person name="Magalhaes I.L.F."/>
            <person name="Oliveira U."/>
            <person name="Santos F.R."/>
            <person name="Vidigal T.H.D.A."/>
            <person name="Brescovit A.D."/>
            <person name="Santos A.J."/>
        </authorList>
    </citation>
    <scope>NUCLEOTIDE SEQUENCE</scope>
    <source>
        <tissue evidence="1">Shoot tissue taken approximately 20 cm above the soil surface</tissue>
    </source>
</reference>